<comment type="similarity">
    <text evidence="2 10">Belongs to the binding-protein-dependent transport system permease family. CysTW subfamily.</text>
</comment>
<keyword evidence="5 10" id="KW-0592">Phosphate transport</keyword>
<dbReference type="EMBL" id="JALBUF010000001">
    <property type="protein sequence ID" value="MCI0182100.1"/>
    <property type="molecule type" value="Genomic_DNA"/>
</dbReference>
<feature type="transmembrane region" description="Helical" evidence="9">
    <location>
        <begin position="195"/>
        <end position="213"/>
    </location>
</feature>
<dbReference type="PANTHER" id="PTHR30425">
    <property type="entry name" value="PHOSPHATE TRANSPORT SYSTEM PERMEASE PROTEIN PST"/>
    <property type="match status" value="1"/>
</dbReference>
<comment type="subcellular location">
    <subcellularLocation>
        <location evidence="1 9">Cell membrane</location>
        <topology evidence="1 9">Multi-pass membrane protein</topology>
    </subcellularLocation>
</comment>
<dbReference type="Pfam" id="PF00528">
    <property type="entry name" value="BPD_transp_1"/>
    <property type="match status" value="1"/>
</dbReference>
<dbReference type="GO" id="GO:0005886">
    <property type="term" value="C:plasma membrane"/>
    <property type="evidence" value="ECO:0007669"/>
    <property type="project" value="UniProtKB-SubCell"/>
</dbReference>
<evidence type="ECO:0000256" key="1">
    <source>
        <dbReference type="ARBA" id="ARBA00004651"/>
    </source>
</evidence>
<evidence type="ECO:0000256" key="2">
    <source>
        <dbReference type="ARBA" id="ARBA00007069"/>
    </source>
</evidence>
<feature type="domain" description="ABC transmembrane type-1" evidence="11">
    <location>
        <begin position="110"/>
        <end position="329"/>
    </location>
</feature>
<dbReference type="NCBIfam" id="TIGR02138">
    <property type="entry name" value="phosphate_pstC"/>
    <property type="match status" value="1"/>
</dbReference>
<dbReference type="PANTHER" id="PTHR30425:SF1">
    <property type="entry name" value="PHOSPHATE TRANSPORT SYSTEM PERMEASE PROTEIN PSTC"/>
    <property type="match status" value="1"/>
</dbReference>
<proteinExistence type="inferred from homology"/>
<evidence type="ECO:0000256" key="8">
    <source>
        <dbReference type="ARBA" id="ARBA00023136"/>
    </source>
</evidence>
<evidence type="ECO:0000256" key="10">
    <source>
        <dbReference type="RuleBase" id="RU363054"/>
    </source>
</evidence>
<dbReference type="Gene3D" id="1.10.3720.10">
    <property type="entry name" value="MetI-like"/>
    <property type="match status" value="1"/>
</dbReference>
<organism evidence="12 13">
    <name type="scientific">Sulfoacidibacillus ferrooxidans</name>
    <dbReference type="NCBI Taxonomy" id="2005001"/>
    <lineage>
        <taxon>Bacteria</taxon>
        <taxon>Bacillati</taxon>
        <taxon>Bacillota</taxon>
        <taxon>Bacilli</taxon>
        <taxon>Bacillales</taxon>
        <taxon>Alicyclobacillaceae</taxon>
        <taxon>Sulfoacidibacillus</taxon>
    </lineage>
</organism>
<dbReference type="Proteomes" id="UP001139263">
    <property type="component" value="Unassembled WGS sequence"/>
</dbReference>
<feature type="transmembrane region" description="Helical" evidence="9">
    <location>
        <begin position="155"/>
        <end position="174"/>
    </location>
</feature>
<name>A0A9X1V6G9_9BACL</name>
<dbReference type="InterPro" id="IPR011864">
    <property type="entry name" value="Phosphate_PstC"/>
</dbReference>
<protein>
    <recommendedName>
        <fullName evidence="10">Phosphate transport system permease protein</fullName>
    </recommendedName>
</protein>
<dbReference type="InterPro" id="IPR051124">
    <property type="entry name" value="Phosphate_Transport_Permease"/>
</dbReference>
<feature type="transmembrane region" description="Helical" evidence="9">
    <location>
        <begin position="316"/>
        <end position="333"/>
    </location>
</feature>
<gene>
    <name evidence="12" type="primary">pstC</name>
    <name evidence="12" type="ORF">MM817_00356</name>
</gene>
<reference evidence="12" key="1">
    <citation type="submission" date="2022-03" db="EMBL/GenBank/DDBJ databases">
        <title>Draft Genome Sequence of Firmicute Strain S0AB, a Heterotrophic Iron/Sulfur-Oxidizing Extreme Acidophile.</title>
        <authorList>
            <person name="Vergara E."/>
            <person name="Pakostova E."/>
            <person name="Johnson D.B."/>
            <person name="Holmes D.S."/>
        </authorList>
    </citation>
    <scope>NUCLEOTIDE SEQUENCE</scope>
    <source>
        <strain evidence="12">S0AB</strain>
    </source>
</reference>
<evidence type="ECO:0000313" key="12">
    <source>
        <dbReference type="EMBL" id="MCI0182100.1"/>
    </source>
</evidence>
<sequence length="345" mass="37632">MEMTEGSSPNIYCSIEHPPLKWNGLEFTIHEHGVAKRGQYRVKQQRYGVGNILFVLLIAGSGAFVVLLMGVVLGELLIHAWPAMIKFGPSVLWATVWRPSDQLFGMWPWIEATVISSLIGVVLATVVGTATALVITRMRLRWLRRLSSALVQWLSLIPSVIFGLWGLTFIAPIVSLTMRHQSILLAVHHTDGEGLLLAGLTLGAMLIPTIVAVTRETLMAVPTSIVEGALALGLTINEATVEVILPYARRGIFGAVLLALGRALGETVAVVMVIGSEPQIATSLFSKTDTLTSVIATQWNHGHGQFSHSVLFEAGLLLYICTFIFYTVARMYVPKTLAAARLQLW</sequence>
<dbReference type="AlphaFoldDB" id="A0A9X1V6G9"/>
<evidence type="ECO:0000256" key="4">
    <source>
        <dbReference type="ARBA" id="ARBA00022475"/>
    </source>
</evidence>
<accession>A0A9X1V6G9</accession>
<feature type="transmembrane region" description="Helical" evidence="9">
    <location>
        <begin position="252"/>
        <end position="274"/>
    </location>
</feature>
<dbReference type="GO" id="GO:0005315">
    <property type="term" value="F:phosphate transmembrane transporter activity"/>
    <property type="evidence" value="ECO:0007669"/>
    <property type="project" value="InterPro"/>
</dbReference>
<keyword evidence="7 9" id="KW-1133">Transmembrane helix</keyword>
<keyword evidence="4 10" id="KW-1003">Cell membrane</keyword>
<evidence type="ECO:0000256" key="9">
    <source>
        <dbReference type="RuleBase" id="RU363032"/>
    </source>
</evidence>
<evidence type="ECO:0000256" key="7">
    <source>
        <dbReference type="ARBA" id="ARBA00022989"/>
    </source>
</evidence>
<evidence type="ECO:0000256" key="5">
    <source>
        <dbReference type="ARBA" id="ARBA00022592"/>
    </source>
</evidence>
<dbReference type="SUPFAM" id="SSF161098">
    <property type="entry name" value="MetI-like"/>
    <property type="match status" value="1"/>
</dbReference>
<dbReference type="InterPro" id="IPR000515">
    <property type="entry name" value="MetI-like"/>
</dbReference>
<keyword evidence="8 9" id="KW-0472">Membrane</keyword>
<evidence type="ECO:0000256" key="3">
    <source>
        <dbReference type="ARBA" id="ARBA00022448"/>
    </source>
</evidence>
<dbReference type="InterPro" id="IPR035906">
    <property type="entry name" value="MetI-like_sf"/>
</dbReference>
<dbReference type="GO" id="GO:0006817">
    <property type="term" value="P:phosphate ion transport"/>
    <property type="evidence" value="ECO:0007669"/>
    <property type="project" value="UniProtKB-KW"/>
</dbReference>
<dbReference type="CDD" id="cd06261">
    <property type="entry name" value="TM_PBP2"/>
    <property type="match status" value="1"/>
</dbReference>
<comment type="caution">
    <text evidence="12">The sequence shown here is derived from an EMBL/GenBank/DDBJ whole genome shotgun (WGS) entry which is preliminary data.</text>
</comment>
<evidence type="ECO:0000313" key="13">
    <source>
        <dbReference type="Proteomes" id="UP001139263"/>
    </source>
</evidence>
<feature type="transmembrane region" description="Helical" evidence="9">
    <location>
        <begin position="109"/>
        <end position="135"/>
    </location>
</feature>
<evidence type="ECO:0000259" key="11">
    <source>
        <dbReference type="PROSITE" id="PS50928"/>
    </source>
</evidence>
<evidence type="ECO:0000256" key="6">
    <source>
        <dbReference type="ARBA" id="ARBA00022692"/>
    </source>
</evidence>
<keyword evidence="3 9" id="KW-0813">Transport</keyword>
<keyword evidence="6 9" id="KW-0812">Transmembrane</keyword>
<comment type="function">
    <text evidence="10">Part of the binding-protein-dependent transport system for phosphate; probably responsible for the translocation of the substrate across the membrane.</text>
</comment>
<feature type="transmembrane region" description="Helical" evidence="9">
    <location>
        <begin position="47"/>
        <end position="72"/>
    </location>
</feature>
<keyword evidence="13" id="KW-1185">Reference proteome</keyword>
<dbReference type="PROSITE" id="PS50928">
    <property type="entry name" value="ABC_TM1"/>
    <property type="match status" value="1"/>
</dbReference>